<evidence type="ECO:0000259" key="4">
    <source>
        <dbReference type="SMART" id="SM00796"/>
    </source>
</evidence>
<dbReference type="EMBL" id="UGQE01000001">
    <property type="protein sequence ID" value="STZ10134.1"/>
    <property type="molecule type" value="Genomic_DNA"/>
</dbReference>
<evidence type="ECO:0000313" key="8">
    <source>
        <dbReference type="Proteomes" id="UP000255279"/>
    </source>
</evidence>
<dbReference type="SMART" id="SM00796">
    <property type="entry name" value="AHS1"/>
    <property type="match status" value="1"/>
</dbReference>
<evidence type="ECO:0000313" key="5">
    <source>
        <dbReference type="EMBL" id="OOR87724.1"/>
    </source>
</evidence>
<dbReference type="NCBIfam" id="TIGR00370">
    <property type="entry name" value="5-oxoprolinase subunit PxpB"/>
    <property type="match status" value="1"/>
</dbReference>
<dbReference type="InterPro" id="IPR003833">
    <property type="entry name" value="CT_C_D"/>
</dbReference>
<dbReference type="PANTHER" id="PTHR34698">
    <property type="entry name" value="5-OXOPROLINASE SUBUNIT B"/>
    <property type="match status" value="1"/>
</dbReference>
<dbReference type="Pfam" id="PF02682">
    <property type="entry name" value="CT_C_D"/>
    <property type="match status" value="1"/>
</dbReference>
<dbReference type="InterPro" id="IPR010016">
    <property type="entry name" value="PxpB"/>
</dbReference>
<evidence type="ECO:0000256" key="1">
    <source>
        <dbReference type="ARBA" id="ARBA00022741"/>
    </source>
</evidence>
<keyword evidence="2" id="KW-0378">Hydrolase</keyword>
<organism evidence="5 7">
    <name type="scientific">Moraxella caviae</name>
    <dbReference type="NCBI Taxonomy" id="34060"/>
    <lineage>
        <taxon>Bacteria</taxon>
        <taxon>Pseudomonadati</taxon>
        <taxon>Pseudomonadota</taxon>
        <taxon>Gammaproteobacteria</taxon>
        <taxon>Moraxellales</taxon>
        <taxon>Moraxellaceae</taxon>
        <taxon>Moraxella</taxon>
    </lineage>
</organism>
<sequence length="224" mass="24433">MQPNTQWQISSQQSLTLFLGGEISLDKQKICWALAKKLNAFTHVREVVIGMNTLTAYADTTCATEFLTLHERLNEFSAKFVQTDESRAEIFGKHVDIPVRYGGEFGEDLASAAEMLGMSVNELVEAHTAPTYTVYFIGFQAGFPYLGGLPKELHLPRHAKPRLSVPAGSVGIGGAQTGIYPFSSPGGWQLLGQTDLALFDKLKNPPTTLQAGDTLRFVATQIIA</sequence>
<reference evidence="6 8" key="2">
    <citation type="submission" date="2018-06" db="EMBL/GenBank/DDBJ databases">
        <authorList>
            <consortium name="Pathogen Informatics"/>
            <person name="Doyle S."/>
        </authorList>
    </citation>
    <scope>NUCLEOTIDE SEQUENCE [LARGE SCALE GENOMIC DNA]</scope>
    <source>
        <strain evidence="6 8">NCTC10293</strain>
    </source>
</reference>
<dbReference type="InterPro" id="IPR029000">
    <property type="entry name" value="Cyclophilin-like_dom_sf"/>
</dbReference>
<evidence type="ECO:0000256" key="2">
    <source>
        <dbReference type="ARBA" id="ARBA00022801"/>
    </source>
</evidence>
<evidence type="ECO:0000256" key="3">
    <source>
        <dbReference type="ARBA" id="ARBA00022840"/>
    </source>
</evidence>
<keyword evidence="1" id="KW-0547">Nucleotide-binding</keyword>
<keyword evidence="7" id="KW-1185">Reference proteome</keyword>
<keyword evidence="3" id="KW-0067">ATP-binding</keyword>
<evidence type="ECO:0000313" key="6">
    <source>
        <dbReference type="EMBL" id="STZ10134.1"/>
    </source>
</evidence>
<dbReference type="GO" id="GO:0005524">
    <property type="term" value="F:ATP binding"/>
    <property type="evidence" value="ECO:0007669"/>
    <property type="project" value="UniProtKB-KW"/>
</dbReference>
<dbReference type="STRING" id="34060.B0181_09715"/>
<dbReference type="SUPFAM" id="SSF50891">
    <property type="entry name" value="Cyclophilin-like"/>
    <property type="match status" value="1"/>
</dbReference>
<name>A0A1S9ZW63_9GAMM</name>
<reference evidence="5 7" key="1">
    <citation type="submission" date="2017-02" db="EMBL/GenBank/DDBJ databases">
        <title>Draft genome sequence of Moraxella caviae CCUG 355 type strain.</title>
        <authorList>
            <person name="Engstrom-Jakobsson H."/>
            <person name="Salva-Serra F."/>
            <person name="Thorell K."/>
            <person name="Gonzales-Siles L."/>
            <person name="Karlsson R."/>
            <person name="Boulund F."/>
            <person name="Engstrand L."/>
            <person name="Moore E."/>
        </authorList>
    </citation>
    <scope>NUCLEOTIDE SEQUENCE [LARGE SCALE GENOMIC DNA]</scope>
    <source>
        <strain evidence="5 7">CCUG 355</strain>
    </source>
</reference>
<protein>
    <submittedName>
        <fullName evidence="6">Sporulation inhibitor kipI</fullName>
    </submittedName>
</protein>
<accession>A0A1S9ZW63</accession>
<gene>
    <name evidence="6" type="primary">kipI</name>
    <name evidence="5" type="ORF">B0181_09715</name>
    <name evidence="6" type="ORF">NCTC10293_00459</name>
</gene>
<dbReference type="PANTHER" id="PTHR34698:SF2">
    <property type="entry name" value="5-OXOPROLINASE SUBUNIT B"/>
    <property type="match status" value="1"/>
</dbReference>
<feature type="domain" description="Carboxyltransferase" evidence="4">
    <location>
        <begin position="5"/>
        <end position="209"/>
    </location>
</feature>
<evidence type="ECO:0000313" key="7">
    <source>
        <dbReference type="Proteomes" id="UP000190435"/>
    </source>
</evidence>
<dbReference type="GO" id="GO:0016787">
    <property type="term" value="F:hydrolase activity"/>
    <property type="evidence" value="ECO:0007669"/>
    <property type="project" value="UniProtKB-KW"/>
</dbReference>
<proteinExistence type="predicted"/>
<dbReference type="RefSeq" id="WP_078277299.1">
    <property type="nucleotide sequence ID" value="NZ_CAACXO010000017.1"/>
</dbReference>
<dbReference type="Gene3D" id="2.40.100.10">
    <property type="entry name" value="Cyclophilin-like"/>
    <property type="match status" value="1"/>
</dbReference>
<dbReference type="EMBL" id="MUXU01000063">
    <property type="protein sequence ID" value="OOR87724.1"/>
    <property type="molecule type" value="Genomic_DNA"/>
</dbReference>
<dbReference type="Proteomes" id="UP000255279">
    <property type="component" value="Unassembled WGS sequence"/>
</dbReference>
<dbReference type="AlphaFoldDB" id="A0A1S9ZW63"/>
<dbReference type="OrthoDB" id="9778567at2"/>
<dbReference type="Proteomes" id="UP000190435">
    <property type="component" value="Unassembled WGS sequence"/>
</dbReference>